<name>A0A8D4VPH1_9GAMM</name>
<dbReference type="PROSITE" id="PS51257">
    <property type="entry name" value="PROKAR_LIPOPROTEIN"/>
    <property type="match status" value="1"/>
</dbReference>
<dbReference type="EMBL" id="AP019782">
    <property type="protein sequence ID" value="BBL70974.1"/>
    <property type="molecule type" value="Genomic_DNA"/>
</dbReference>
<feature type="signal peptide" evidence="1">
    <location>
        <begin position="1"/>
        <end position="29"/>
    </location>
</feature>
<keyword evidence="1" id="KW-0732">Signal</keyword>
<proteinExistence type="predicted"/>
<protein>
    <recommendedName>
        <fullName evidence="4">Cytochrome c</fullName>
    </recommendedName>
</protein>
<accession>A0A8D4VPH1</accession>
<dbReference type="KEGG" id="moz:MoryE10_15800"/>
<dbReference type="RefSeq" id="WP_221048760.1">
    <property type="nucleotide sequence ID" value="NZ_AP019782.1"/>
</dbReference>
<keyword evidence="3" id="KW-1185">Reference proteome</keyword>
<dbReference type="Proteomes" id="UP000824988">
    <property type="component" value="Chromosome"/>
</dbReference>
<organism evidence="2 3">
    <name type="scientific">Methylogaea oryzae</name>
    <dbReference type="NCBI Taxonomy" id="1295382"/>
    <lineage>
        <taxon>Bacteria</taxon>
        <taxon>Pseudomonadati</taxon>
        <taxon>Pseudomonadota</taxon>
        <taxon>Gammaproteobacteria</taxon>
        <taxon>Methylococcales</taxon>
        <taxon>Methylococcaceae</taxon>
        <taxon>Methylogaea</taxon>
    </lineage>
</organism>
<evidence type="ECO:0000313" key="2">
    <source>
        <dbReference type="EMBL" id="BBL70974.1"/>
    </source>
</evidence>
<dbReference type="AlphaFoldDB" id="A0A8D4VPH1"/>
<reference evidence="2" key="1">
    <citation type="submission" date="2019-06" db="EMBL/GenBank/DDBJ databases">
        <title>Complete genome sequence of Methylogaea oryzae strain JCM16910.</title>
        <authorList>
            <person name="Asakawa S."/>
        </authorList>
    </citation>
    <scope>NUCLEOTIDE SEQUENCE</scope>
    <source>
        <strain evidence="2">E10</strain>
    </source>
</reference>
<evidence type="ECO:0000256" key="1">
    <source>
        <dbReference type="SAM" id="SignalP"/>
    </source>
</evidence>
<evidence type="ECO:0000313" key="3">
    <source>
        <dbReference type="Proteomes" id="UP000824988"/>
    </source>
</evidence>
<evidence type="ECO:0008006" key="4">
    <source>
        <dbReference type="Google" id="ProtNLM"/>
    </source>
</evidence>
<gene>
    <name evidence="2" type="ORF">MoryE10_15800</name>
</gene>
<sequence length="169" mass="18943">MFRPHKRPLAVHPAAGALLAAICLLSAGCAPTPGQRQSADAPRHGLHEERLRQLMQEMNALMFERYLTQPDIDRQRRSKAREIAAAAAAMADTLKEIQLSRTRLPLNATEHTLFATLTDRLSQQIQQMRQQAESGQTESLPQIREDMRATCAACHLLFRDNRPLAETVP</sequence>
<feature type="chain" id="PRO_5034307352" description="Cytochrome c" evidence="1">
    <location>
        <begin position="30"/>
        <end position="169"/>
    </location>
</feature>